<dbReference type="GO" id="GO:0005524">
    <property type="term" value="F:ATP binding"/>
    <property type="evidence" value="ECO:0007669"/>
    <property type="project" value="UniProtKB-UniRule"/>
</dbReference>
<evidence type="ECO:0000256" key="2">
    <source>
        <dbReference type="ARBA" id="ARBA00022475"/>
    </source>
</evidence>
<organism evidence="12 13">
    <name type="scientific">Xanthocytophaga agilis</name>
    <dbReference type="NCBI Taxonomy" id="3048010"/>
    <lineage>
        <taxon>Bacteria</taxon>
        <taxon>Pseudomonadati</taxon>
        <taxon>Bacteroidota</taxon>
        <taxon>Cytophagia</taxon>
        <taxon>Cytophagales</taxon>
        <taxon>Rhodocytophagaceae</taxon>
        <taxon>Xanthocytophaga</taxon>
    </lineage>
</organism>
<dbReference type="EC" id="2.7.7.85" evidence="10"/>
<dbReference type="Gene3D" id="3.40.1700.10">
    <property type="entry name" value="DNA integrity scanning protein, DisA, N-terminal domain"/>
    <property type="match status" value="1"/>
</dbReference>
<keyword evidence="5 10" id="KW-0548">Nucleotidyltransferase</keyword>
<dbReference type="PANTHER" id="PTHR34185">
    <property type="entry name" value="DIADENYLATE CYCLASE"/>
    <property type="match status" value="1"/>
</dbReference>
<comment type="subunit">
    <text evidence="10">Probably a homodimer.</text>
</comment>
<evidence type="ECO:0000259" key="11">
    <source>
        <dbReference type="PROSITE" id="PS51794"/>
    </source>
</evidence>
<keyword evidence="3 10" id="KW-0808">Transferase</keyword>
<name>A0AAE3UIX5_9BACT</name>
<gene>
    <name evidence="12" type="primary">cdaA</name>
    <name evidence="10" type="synonym">dacA</name>
    <name evidence="12" type="ORF">QNI22_30595</name>
</gene>
<evidence type="ECO:0000313" key="13">
    <source>
        <dbReference type="Proteomes" id="UP001232063"/>
    </source>
</evidence>
<keyword evidence="13" id="KW-1185">Reference proteome</keyword>
<dbReference type="InterPro" id="IPR003390">
    <property type="entry name" value="DNA_integrity_scan_DisA_N"/>
</dbReference>
<dbReference type="NCBIfam" id="TIGR00159">
    <property type="entry name" value="diadenylate cyclase CdaA"/>
    <property type="match status" value="1"/>
</dbReference>
<protein>
    <recommendedName>
        <fullName evidence="10">Diadenylate cyclase</fullName>
        <shortName evidence="10">DAC</shortName>
        <ecNumber evidence="10">2.7.7.85</ecNumber>
    </recommendedName>
    <alternativeName>
        <fullName evidence="10">Cyclic-di-AMP synthase</fullName>
        <shortName evidence="10">c-di-AMP synthase</shortName>
    </alternativeName>
</protein>
<feature type="domain" description="DAC" evidence="11">
    <location>
        <begin position="83"/>
        <end position="250"/>
    </location>
</feature>
<dbReference type="GO" id="GO:0004016">
    <property type="term" value="F:adenylate cyclase activity"/>
    <property type="evidence" value="ECO:0007669"/>
    <property type="project" value="UniProtKB-UniRule"/>
</dbReference>
<dbReference type="PANTHER" id="PTHR34185:SF1">
    <property type="entry name" value="DIADENYLATE CYCLASE"/>
    <property type="match status" value="1"/>
</dbReference>
<dbReference type="FunFam" id="3.40.1700.10:FF:000002">
    <property type="entry name" value="Diadenylate cyclase"/>
    <property type="match status" value="1"/>
</dbReference>
<dbReference type="InterPro" id="IPR050338">
    <property type="entry name" value="DisA"/>
</dbReference>
<evidence type="ECO:0000256" key="3">
    <source>
        <dbReference type="ARBA" id="ARBA00022679"/>
    </source>
</evidence>
<comment type="function">
    <text evidence="10">Catalyzes the condensation of 2 ATP molecules into cyclic di-AMP (c-di-AMP), a second messenger used to regulate differing processes in different bacteria.</text>
</comment>
<keyword evidence="9 10" id="KW-0472">Membrane</keyword>
<reference evidence="12" key="1">
    <citation type="submission" date="2023-05" db="EMBL/GenBank/DDBJ databases">
        <authorList>
            <person name="Zhang X."/>
        </authorList>
    </citation>
    <scope>NUCLEOTIDE SEQUENCE</scope>
    <source>
        <strain evidence="12">BD1B2-1</strain>
    </source>
</reference>
<keyword evidence="8 10" id="KW-1133">Transmembrane helix</keyword>
<dbReference type="HAMAP" id="MF_01499">
    <property type="entry name" value="DacA"/>
    <property type="match status" value="1"/>
</dbReference>
<proteinExistence type="inferred from homology"/>
<dbReference type="RefSeq" id="WP_314516809.1">
    <property type="nucleotide sequence ID" value="NZ_JASJOU010000014.1"/>
</dbReference>
<dbReference type="GO" id="GO:0006171">
    <property type="term" value="P:cAMP biosynthetic process"/>
    <property type="evidence" value="ECO:0007669"/>
    <property type="project" value="InterPro"/>
</dbReference>
<dbReference type="EMBL" id="JASJOU010000014">
    <property type="protein sequence ID" value="MDJ1505052.1"/>
    <property type="molecule type" value="Genomic_DNA"/>
</dbReference>
<feature type="transmembrane region" description="Helical" evidence="10">
    <location>
        <begin position="36"/>
        <end position="55"/>
    </location>
</feature>
<keyword evidence="4 10" id="KW-0812">Transmembrane</keyword>
<dbReference type="GO" id="GO:0106408">
    <property type="term" value="F:diadenylate cyclase activity"/>
    <property type="evidence" value="ECO:0007669"/>
    <property type="project" value="UniProtKB-EC"/>
</dbReference>
<evidence type="ECO:0000256" key="6">
    <source>
        <dbReference type="ARBA" id="ARBA00022741"/>
    </source>
</evidence>
<dbReference type="Pfam" id="PF19293">
    <property type="entry name" value="CdaA_N"/>
    <property type="match status" value="1"/>
</dbReference>
<evidence type="ECO:0000256" key="10">
    <source>
        <dbReference type="HAMAP-Rule" id="MF_01499"/>
    </source>
</evidence>
<feature type="transmembrane region" description="Helical" evidence="10">
    <location>
        <begin position="12"/>
        <end position="30"/>
    </location>
</feature>
<dbReference type="PROSITE" id="PS51794">
    <property type="entry name" value="DAC"/>
    <property type="match status" value="1"/>
</dbReference>
<sequence length="281" mass="31156">MLGFTIGFLEITWVDALDIALVAFLLYQLYRLLKGSVAITIFLGFLSVYFFYLLVKAMEMKLLTEILGQFMGVGVIAVLILFQQEIRKFLLLIGQTTVFNNENIILNRLRQNLTIHRRMDIVPIVDAVKTLSSSQTGALLVFEQRADLKLYADSGDLLDAAISKRLLVSIFSKVSPLHDGAVLIANNRICAARCILPVSERQDIPARFGLRHRAAIGLTETTDALVVVVSEETGQISMVKSGNLMHNLSIQELRTQLNSHLFHNSEEAVEARVEGIGQGAA</sequence>
<dbReference type="AlphaFoldDB" id="A0AAE3UIX5"/>
<keyword evidence="6 10" id="KW-0547">Nucleotide-binding</keyword>
<evidence type="ECO:0000313" key="12">
    <source>
        <dbReference type="EMBL" id="MDJ1505052.1"/>
    </source>
</evidence>
<comment type="caution">
    <text evidence="10">Lacks conserved residue(s) required for the propagation of feature annotation.</text>
</comment>
<dbReference type="SUPFAM" id="SSF143597">
    <property type="entry name" value="YojJ-like"/>
    <property type="match status" value="1"/>
</dbReference>
<dbReference type="InterPro" id="IPR014046">
    <property type="entry name" value="C-di-AMP_synthase"/>
</dbReference>
<comment type="caution">
    <text evidence="12">The sequence shown here is derived from an EMBL/GenBank/DDBJ whole genome shotgun (WGS) entry which is preliminary data.</text>
</comment>
<comment type="similarity">
    <text evidence="10">Belongs to the adenylate cyclase family. DacA/CdaA subfamily.</text>
</comment>
<evidence type="ECO:0000256" key="7">
    <source>
        <dbReference type="ARBA" id="ARBA00022840"/>
    </source>
</evidence>
<comment type="catalytic activity">
    <reaction evidence="1 10">
        <text>2 ATP = 3',3'-c-di-AMP + 2 diphosphate</text>
        <dbReference type="Rhea" id="RHEA:35655"/>
        <dbReference type="ChEBI" id="CHEBI:30616"/>
        <dbReference type="ChEBI" id="CHEBI:33019"/>
        <dbReference type="ChEBI" id="CHEBI:71500"/>
        <dbReference type="EC" id="2.7.7.85"/>
    </reaction>
</comment>
<dbReference type="Pfam" id="PF02457">
    <property type="entry name" value="DAC"/>
    <property type="match status" value="1"/>
</dbReference>
<feature type="transmembrane region" description="Helical" evidence="10">
    <location>
        <begin position="62"/>
        <end position="82"/>
    </location>
</feature>
<dbReference type="Proteomes" id="UP001232063">
    <property type="component" value="Unassembled WGS sequence"/>
</dbReference>
<evidence type="ECO:0000256" key="1">
    <source>
        <dbReference type="ARBA" id="ARBA00000877"/>
    </source>
</evidence>
<accession>A0AAE3UIX5</accession>
<keyword evidence="7 10" id="KW-0067">ATP-binding</keyword>
<dbReference type="PIRSF" id="PIRSF004793">
    <property type="entry name" value="UCP004793"/>
    <property type="match status" value="1"/>
</dbReference>
<evidence type="ECO:0000256" key="4">
    <source>
        <dbReference type="ARBA" id="ARBA00022692"/>
    </source>
</evidence>
<evidence type="ECO:0000256" key="8">
    <source>
        <dbReference type="ARBA" id="ARBA00022989"/>
    </source>
</evidence>
<keyword evidence="2 10" id="KW-1003">Cell membrane</keyword>
<dbReference type="InterPro" id="IPR036888">
    <property type="entry name" value="DNA_integrity_DisA_N_sf"/>
</dbReference>
<dbReference type="InterPro" id="IPR045585">
    <property type="entry name" value="CdaA_N"/>
</dbReference>
<evidence type="ECO:0000256" key="5">
    <source>
        <dbReference type="ARBA" id="ARBA00022695"/>
    </source>
</evidence>
<dbReference type="InterPro" id="IPR034701">
    <property type="entry name" value="CdaA"/>
</dbReference>
<evidence type="ECO:0000256" key="9">
    <source>
        <dbReference type="ARBA" id="ARBA00023136"/>
    </source>
</evidence>